<feature type="transmembrane region" description="Helical" evidence="2">
    <location>
        <begin position="323"/>
        <end position="341"/>
    </location>
</feature>
<proteinExistence type="predicted"/>
<feature type="region of interest" description="Disordered" evidence="1">
    <location>
        <begin position="380"/>
        <end position="408"/>
    </location>
</feature>
<name>A0A9P6ME81_9FUNG</name>
<protein>
    <submittedName>
        <fullName evidence="3">Uncharacterized protein</fullName>
    </submittedName>
</protein>
<keyword evidence="2" id="KW-0812">Transmembrane</keyword>
<dbReference type="Proteomes" id="UP000703661">
    <property type="component" value="Unassembled WGS sequence"/>
</dbReference>
<gene>
    <name evidence="3" type="ORF">BGZ80_007748</name>
</gene>
<dbReference type="AlphaFoldDB" id="A0A9P6ME81"/>
<keyword evidence="2" id="KW-0472">Membrane</keyword>
<organism evidence="3 4">
    <name type="scientific">Entomortierella chlamydospora</name>
    <dbReference type="NCBI Taxonomy" id="101097"/>
    <lineage>
        <taxon>Eukaryota</taxon>
        <taxon>Fungi</taxon>
        <taxon>Fungi incertae sedis</taxon>
        <taxon>Mucoromycota</taxon>
        <taxon>Mortierellomycotina</taxon>
        <taxon>Mortierellomycetes</taxon>
        <taxon>Mortierellales</taxon>
        <taxon>Mortierellaceae</taxon>
        <taxon>Entomortierella</taxon>
    </lineage>
</organism>
<comment type="caution">
    <text evidence="3">The sequence shown here is derived from an EMBL/GenBank/DDBJ whole genome shotgun (WGS) entry which is preliminary data.</text>
</comment>
<keyword evidence="4" id="KW-1185">Reference proteome</keyword>
<evidence type="ECO:0000256" key="1">
    <source>
        <dbReference type="SAM" id="MobiDB-lite"/>
    </source>
</evidence>
<evidence type="ECO:0000256" key="2">
    <source>
        <dbReference type="SAM" id="Phobius"/>
    </source>
</evidence>
<evidence type="ECO:0000313" key="3">
    <source>
        <dbReference type="EMBL" id="KAF9994683.1"/>
    </source>
</evidence>
<reference evidence="3" key="1">
    <citation type="journal article" date="2020" name="Fungal Divers.">
        <title>Resolving the Mortierellaceae phylogeny through synthesis of multi-gene phylogenetics and phylogenomics.</title>
        <authorList>
            <person name="Vandepol N."/>
            <person name="Liber J."/>
            <person name="Desiro A."/>
            <person name="Na H."/>
            <person name="Kennedy M."/>
            <person name="Barry K."/>
            <person name="Grigoriev I.V."/>
            <person name="Miller A.N."/>
            <person name="O'Donnell K."/>
            <person name="Stajich J.E."/>
            <person name="Bonito G."/>
        </authorList>
    </citation>
    <scope>NUCLEOTIDE SEQUENCE</scope>
    <source>
        <strain evidence="3">NRRL 2769</strain>
    </source>
</reference>
<evidence type="ECO:0000313" key="4">
    <source>
        <dbReference type="Proteomes" id="UP000703661"/>
    </source>
</evidence>
<dbReference type="EMBL" id="JAAAID010004012">
    <property type="protein sequence ID" value="KAF9994683.1"/>
    <property type="molecule type" value="Genomic_DNA"/>
</dbReference>
<sequence length="467" mass="50783">NIPGAVAGQRYTPKSYPYVTGCDSMNLDLLLNADSDLTFPISGGCATAGIAFSSNFIPNISTVRVANTSENRLSITVDGTNATPDILSMISPAPFLIKDGFMCGTADDSIDVFIPTNRLTSLPQTLVTKCVLPSGEVRVISLSTIKFSPTGPEVFRAVTETILDGYDELLQAMEFALGNAAYASTCTMFLEVKSNNSSIDAVSCYSLKSQLLNTNGLSCVYFNINMLILEQQEISLDITNAREGMPLQLQPNITLAMAIRHVPKISLTALERTPISMMKGASLAAAQYMASLGQNVYADYLEEQLYVVFDVADIEEGLLIPDWLVAVVCTLTGLCFLLWGWTKKYLDIVYTSSLYGIVSKSIKGESHVIMRSKINPLQVDDRHIVPDNDDDNDNDTRSDGYNGNDTHSDFAETMAERIPQVENATSMEEIEMADIAVSMEETEMTDTAVSMEKIGTTSVEGASELNP</sequence>
<feature type="non-terminal residue" evidence="3">
    <location>
        <position position="1"/>
    </location>
</feature>
<accession>A0A9P6ME81</accession>
<keyword evidence="2" id="KW-1133">Transmembrane helix</keyword>
<feature type="non-terminal residue" evidence="3">
    <location>
        <position position="467"/>
    </location>
</feature>